<dbReference type="GO" id="GO:0007160">
    <property type="term" value="P:cell-matrix adhesion"/>
    <property type="evidence" value="ECO:0007669"/>
    <property type="project" value="TreeGrafter"/>
</dbReference>
<dbReference type="Ensembl" id="ENSEBUT00000015362.1">
    <property type="protein sequence ID" value="ENSEBUP00000014786.1"/>
    <property type="gene ID" value="ENSEBUG00000009319.1"/>
</dbReference>
<evidence type="ECO:0000256" key="4">
    <source>
        <dbReference type="ARBA" id="ARBA00022889"/>
    </source>
</evidence>
<dbReference type="Proteomes" id="UP000694388">
    <property type="component" value="Unplaced"/>
</dbReference>
<name>A0A8C4QFP3_EPTBU</name>
<dbReference type="GO" id="GO:0009986">
    <property type="term" value="C:cell surface"/>
    <property type="evidence" value="ECO:0007669"/>
    <property type="project" value="TreeGrafter"/>
</dbReference>
<evidence type="ECO:0000256" key="1">
    <source>
        <dbReference type="ARBA" id="ARBA00004370"/>
    </source>
</evidence>
<dbReference type="AlphaFoldDB" id="A0A8C4QFP3"/>
<accession>A0A8C4QFP3</accession>
<evidence type="ECO:0000256" key="5">
    <source>
        <dbReference type="ARBA" id="ARBA00023136"/>
    </source>
</evidence>
<evidence type="ECO:0000256" key="3">
    <source>
        <dbReference type="ARBA" id="ARBA00022729"/>
    </source>
</evidence>
<keyword evidence="8" id="KW-1185">Reference proteome</keyword>
<evidence type="ECO:0000256" key="2">
    <source>
        <dbReference type="ARBA" id="ARBA00011016"/>
    </source>
</evidence>
<dbReference type="PANTHER" id="PTHR23412:SF18">
    <property type="entry name" value="OTOANCORIN"/>
    <property type="match status" value="1"/>
</dbReference>
<dbReference type="PANTHER" id="PTHR23412">
    <property type="entry name" value="STEREOCILIN RELATED"/>
    <property type="match status" value="1"/>
</dbReference>
<protein>
    <submittedName>
        <fullName evidence="7">Uncharacterized protein</fullName>
    </submittedName>
</protein>
<dbReference type="InterPro" id="IPR026664">
    <property type="entry name" value="Stereocilin-rel"/>
</dbReference>
<dbReference type="Pfam" id="PF06060">
    <property type="entry name" value="Mesothelin"/>
    <property type="match status" value="1"/>
</dbReference>
<reference evidence="7" key="1">
    <citation type="submission" date="2025-08" db="UniProtKB">
        <authorList>
            <consortium name="Ensembl"/>
        </authorList>
    </citation>
    <scope>IDENTIFICATION</scope>
</reference>
<evidence type="ECO:0000313" key="7">
    <source>
        <dbReference type="Ensembl" id="ENSEBUP00000014786.1"/>
    </source>
</evidence>
<comment type="subcellular location">
    <subcellularLocation>
        <location evidence="1">Membrane</location>
    </subcellularLocation>
</comment>
<keyword evidence="6" id="KW-0325">Glycoprotein</keyword>
<reference evidence="7" key="2">
    <citation type="submission" date="2025-09" db="UniProtKB">
        <authorList>
            <consortium name="Ensembl"/>
        </authorList>
    </citation>
    <scope>IDENTIFICATION</scope>
</reference>
<dbReference type="InterPro" id="IPR010335">
    <property type="entry name" value="Mesothelin"/>
</dbReference>
<keyword evidence="4" id="KW-0130">Cell adhesion</keyword>
<evidence type="ECO:0000256" key="6">
    <source>
        <dbReference type="ARBA" id="ARBA00023180"/>
    </source>
</evidence>
<sequence length="256" mass="28280">MSASNISEIMEHLEGDLIQEVPLKDISALKTVDAAVFHDKNFSPSQAMILVPKFLTKKKIQLSDLKALGSATRGLSCDLMKKLNDSNLLMQVTYLVNTSTLSRSQMMCLADRLHEKLTKDDAKYFKNITENQINSIHPAILTLFPFHDIQSIPEAACPALIARFGETNPTLLPKSSPKRSTFVTKATNCLDFKKPEVMKLGFLVCDISARQLNATPNEQFKTLIPKLHACGTLSKEKADVVAAKLESGFGYLANSH</sequence>
<keyword evidence="5" id="KW-0472">Membrane</keyword>
<organism evidence="7 8">
    <name type="scientific">Eptatretus burgeri</name>
    <name type="common">Inshore hagfish</name>
    <dbReference type="NCBI Taxonomy" id="7764"/>
    <lineage>
        <taxon>Eukaryota</taxon>
        <taxon>Metazoa</taxon>
        <taxon>Chordata</taxon>
        <taxon>Craniata</taxon>
        <taxon>Vertebrata</taxon>
        <taxon>Cyclostomata</taxon>
        <taxon>Myxini</taxon>
        <taxon>Myxiniformes</taxon>
        <taxon>Myxinidae</taxon>
        <taxon>Eptatretinae</taxon>
        <taxon>Eptatretus</taxon>
    </lineage>
</organism>
<dbReference type="GO" id="GO:0016020">
    <property type="term" value="C:membrane"/>
    <property type="evidence" value="ECO:0007669"/>
    <property type="project" value="UniProtKB-SubCell"/>
</dbReference>
<comment type="similarity">
    <text evidence="2">Belongs to the mesothelin family.</text>
</comment>
<evidence type="ECO:0000313" key="8">
    <source>
        <dbReference type="Proteomes" id="UP000694388"/>
    </source>
</evidence>
<keyword evidence="3" id="KW-0732">Signal</keyword>
<proteinExistence type="inferred from homology"/>